<evidence type="ECO:0000256" key="2">
    <source>
        <dbReference type="SAM" id="MobiDB-lite"/>
    </source>
</evidence>
<dbReference type="SUPFAM" id="SSF57756">
    <property type="entry name" value="Retrovirus zinc finger-like domains"/>
    <property type="match status" value="1"/>
</dbReference>
<dbReference type="GO" id="GO:0003676">
    <property type="term" value="F:nucleic acid binding"/>
    <property type="evidence" value="ECO:0007669"/>
    <property type="project" value="InterPro"/>
</dbReference>
<dbReference type="GO" id="GO:0008270">
    <property type="term" value="F:zinc ion binding"/>
    <property type="evidence" value="ECO:0007669"/>
    <property type="project" value="UniProtKB-KW"/>
</dbReference>
<dbReference type="EMBL" id="BKCJ010008982">
    <property type="protein sequence ID" value="GEU84845.1"/>
    <property type="molecule type" value="Genomic_DNA"/>
</dbReference>
<name>A0A6L2NJP0_TANCI</name>
<accession>A0A6L2NJP0</accession>
<keyword evidence="1" id="KW-0862">Zinc</keyword>
<dbReference type="InterPro" id="IPR036875">
    <property type="entry name" value="Znf_CCHC_sf"/>
</dbReference>
<evidence type="ECO:0000259" key="3">
    <source>
        <dbReference type="PROSITE" id="PS50158"/>
    </source>
</evidence>
<evidence type="ECO:0000256" key="1">
    <source>
        <dbReference type="PROSITE-ProRule" id="PRU00047"/>
    </source>
</evidence>
<evidence type="ECO:0000313" key="4">
    <source>
        <dbReference type="EMBL" id="GEU84845.1"/>
    </source>
</evidence>
<feature type="domain" description="CCHC-type" evidence="3">
    <location>
        <begin position="98"/>
        <end position="111"/>
    </location>
</feature>
<keyword evidence="1" id="KW-0863">Zinc-finger</keyword>
<proteinExistence type="predicted"/>
<dbReference type="InterPro" id="IPR001878">
    <property type="entry name" value="Znf_CCHC"/>
</dbReference>
<feature type="compositionally biased region" description="Basic residues" evidence="2">
    <location>
        <begin position="160"/>
        <end position="170"/>
    </location>
</feature>
<reference evidence="4" key="1">
    <citation type="journal article" date="2019" name="Sci. Rep.">
        <title>Draft genome of Tanacetum cinerariifolium, the natural source of mosquito coil.</title>
        <authorList>
            <person name="Yamashiro T."/>
            <person name="Shiraishi A."/>
            <person name="Satake H."/>
            <person name="Nakayama K."/>
        </authorList>
    </citation>
    <scope>NUCLEOTIDE SEQUENCE</scope>
</reference>
<dbReference type="AlphaFoldDB" id="A0A6L2NJP0"/>
<protein>
    <recommendedName>
        <fullName evidence="3">CCHC-type domain-containing protein</fullName>
    </recommendedName>
</protein>
<feature type="region of interest" description="Disordered" evidence="2">
    <location>
        <begin position="125"/>
        <end position="170"/>
    </location>
</feature>
<sequence>MPSPTIEYTSDDSQNRNPFVTETEASPSTILPKPFIKFVKATDRSTETKTAKVKPAVKYVTMYSKSSKSSKVSGNQRNWNNLKSYQLGANFVMKKMACYNCGNFNHLAFDCCKWVDNGRSWAKNNNTHNSMSPRPAIHRPYRPPIRPVRPNMNVAQPKRTSSHKPTHSYNKRPFQRTLAVRSQFRDPRVATVNRKFPTVNRKLPTINRKFPTSNTKFSTADMGNKRKAIKASACWVWKPS</sequence>
<dbReference type="PROSITE" id="PS50158">
    <property type="entry name" value="ZF_CCHC"/>
    <property type="match status" value="1"/>
</dbReference>
<organism evidence="4">
    <name type="scientific">Tanacetum cinerariifolium</name>
    <name type="common">Dalmatian daisy</name>
    <name type="synonym">Chrysanthemum cinerariifolium</name>
    <dbReference type="NCBI Taxonomy" id="118510"/>
    <lineage>
        <taxon>Eukaryota</taxon>
        <taxon>Viridiplantae</taxon>
        <taxon>Streptophyta</taxon>
        <taxon>Embryophyta</taxon>
        <taxon>Tracheophyta</taxon>
        <taxon>Spermatophyta</taxon>
        <taxon>Magnoliopsida</taxon>
        <taxon>eudicotyledons</taxon>
        <taxon>Gunneridae</taxon>
        <taxon>Pentapetalae</taxon>
        <taxon>asterids</taxon>
        <taxon>campanulids</taxon>
        <taxon>Asterales</taxon>
        <taxon>Asteraceae</taxon>
        <taxon>Asteroideae</taxon>
        <taxon>Anthemideae</taxon>
        <taxon>Anthemidinae</taxon>
        <taxon>Tanacetum</taxon>
    </lineage>
</organism>
<comment type="caution">
    <text evidence="4">The sequence shown here is derived from an EMBL/GenBank/DDBJ whole genome shotgun (WGS) entry which is preliminary data.</text>
</comment>
<feature type="region of interest" description="Disordered" evidence="2">
    <location>
        <begin position="1"/>
        <end position="24"/>
    </location>
</feature>
<keyword evidence="1" id="KW-0479">Metal-binding</keyword>
<gene>
    <name evidence="4" type="ORF">Tci_056823</name>
</gene>